<accession>A0A8S3XBC1</accession>
<feature type="domain" description="Serpin" evidence="4">
    <location>
        <begin position="421"/>
        <end position="778"/>
    </location>
</feature>
<evidence type="ECO:0000256" key="2">
    <source>
        <dbReference type="RuleBase" id="RU000411"/>
    </source>
</evidence>
<evidence type="ECO:0000313" key="6">
    <source>
        <dbReference type="Proteomes" id="UP000691718"/>
    </source>
</evidence>
<evidence type="ECO:0000256" key="3">
    <source>
        <dbReference type="SAM" id="SignalP"/>
    </source>
</evidence>
<keyword evidence="3" id="KW-0732">Signal</keyword>
<organism evidence="5 6">
    <name type="scientific">Parnassius apollo</name>
    <name type="common">Apollo butterfly</name>
    <name type="synonym">Papilio apollo</name>
    <dbReference type="NCBI Taxonomy" id="110799"/>
    <lineage>
        <taxon>Eukaryota</taxon>
        <taxon>Metazoa</taxon>
        <taxon>Ecdysozoa</taxon>
        <taxon>Arthropoda</taxon>
        <taxon>Hexapoda</taxon>
        <taxon>Insecta</taxon>
        <taxon>Pterygota</taxon>
        <taxon>Neoptera</taxon>
        <taxon>Endopterygota</taxon>
        <taxon>Lepidoptera</taxon>
        <taxon>Glossata</taxon>
        <taxon>Ditrysia</taxon>
        <taxon>Papilionoidea</taxon>
        <taxon>Papilionidae</taxon>
        <taxon>Parnassiinae</taxon>
        <taxon>Parnassini</taxon>
        <taxon>Parnassius</taxon>
        <taxon>Parnassius</taxon>
    </lineage>
</organism>
<dbReference type="PANTHER" id="PTHR11461">
    <property type="entry name" value="SERINE PROTEASE INHIBITOR, SERPIN"/>
    <property type="match status" value="1"/>
</dbReference>
<dbReference type="AlphaFoldDB" id="A0A8S3XBC1"/>
<dbReference type="Pfam" id="PF00079">
    <property type="entry name" value="Serpin"/>
    <property type="match status" value="2"/>
</dbReference>
<evidence type="ECO:0000259" key="4">
    <source>
        <dbReference type="SMART" id="SM00093"/>
    </source>
</evidence>
<dbReference type="PROSITE" id="PS00284">
    <property type="entry name" value="SERPIN"/>
    <property type="match status" value="1"/>
</dbReference>
<comment type="caution">
    <text evidence="5">The sequence shown here is derived from an EMBL/GenBank/DDBJ whole genome shotgun (WGS) entry which is preliminary data.</text>
</comment>
<comment type="similarity">
    <text evidence="1 2">Belongs to the serpin family.</text>
</comment>
<reference evidence="5" key="1">
    <citation type="submission" date="2021-04" db="EMBL/GenBank/DDBJ databases">
        <authorList>
            <person name="Tunstrom K."/>
        </authorList>
    </citation>
    <scope>NUCLEOTIDE SEQUENCE</scope>
</reference>
<sequence>MRRLILLLVVAMASSEEFFFLGHEFSRTPLGDRIDKASVKMLKETYLSATDSNVVTSPLGALLLLSLYSSGVQGKSREEIIQFLGSTEYKDLFDSYSHLSSRFASMDPSYLTLANKVYVAKGYTLADEFTNTARSYNSEVDAIDFHDLKTAAQIINRWADEKSKGHIKDPVSESLLDQSAAAALFNVIFFQGHWHVPFQAAETEEKDFHVNKSLVVKKPMMHLQDSLFYNEDSAIGAKMIELPYQEPGFRMVVILPNELDGLSSVLEKVADKGLLDDVFALSPAGREINLYLPKFEIRSKLDFTQILPKLGVSGIFSDGAPGVVKERDVIVSKFFQEAIVKVDEEGATAGAFTGAIPVPMSSNSKPPKPMDFIVDHPFLFAILHEDVILFTVATASSKEFFFPSHEFSRTPLGDRIDKASVKMLKETYLSATDSNIVTSPLGALLLLSLYSAGAQGKSREEIMQFLGSTDYNELFDSYSHLSSRFASMDPSYITLANKVYVAKGYTLADEFTNTARSYDSEVDAIDFQDQKTAAQIINRWAHEKSEGHIKDPVSESLLEKSAAAALFNVIFFQGHWHVPFQATETEEKDFHVNRSLVVKKPMMHLRDSLFYNEDNSIGAKMIELPYQEFGFRMVVILPNELDGLSSVLEKVAEKGLLDDVFALSPAGRIINLYLPKFEIKSKLDFTQILPKLGVSGIFSDGAPGIVKEHEVTVSKFFQEAIVKVDEEGATAGAFTGAVLVPTSLNSKPPKPMDFIVDHPFLFAILHEDVILFTGIYTH</sequence>
<dbReference type="OrthoDB" id="671595at2759"/>
<evidence type="ECO:0000256" key="1">
    <source>
        <dbReference type="ARBA" id="ARBA00009500"/>
    </source>
</evidence>
<dbReference type="InterPro" id="IPR000215">
    <property type="entry name" value="Serpin_fam"/>
</dbReference>
<protein>
    <submittedName>
        <fullName evidence="5">(apollo) hypothetical protein</fullName>
    </submittedName>
</protein>
<dbReference type="SMART" id="SM00093">
    <property type="entry name" value="SERPIN"/>
    <property type="match status" value="2"/>
</dbReference>
<dbReference type="InterPro" id="IPR023796">
    <property type="entry name" value="Serpin_dom"/>
</dbReference>
<dbReference type="GO" id="GO:0005615">
    <property type="term" value="C:extracellular space"/>
    <property type="evidence" value="ECO:0007669"/>
    <property type="project" value="InterPro"/>
</dbReference>
<feature type="domain" description="Serpin" evidence="4">
    <location>
        <begin position="39"/>
        <end position="398"/>
    </location>
</feature>
<dbReference type="GO" id="GO:0004867">
    <property type="term" value="F:serine-type endopeptidase inhibitor activity"/>
    <property type="evidence" value="ECO:0007669"/>
    <property type="project" value="InterPro"/>
</dbReference>
<dbReference type="PANTHER" id="PTHR11461:SF211">
    <property type="entry name" value="GH10112P-RELATED"/>
    <property type="match status" value="1"/>
</dbReference>
<feature type="signal peptide" evidence="3">
    <location>
        <begin position="1"/>
        <end position="15"/>
    </location>
</feature>
<gene>
    <name evidence="5" type="ORF">PAPOLLO_LOCUS16288</name>
</gene>
<dbReference type="EMBL" id="CAJQZP010001064">
    <property type="protein sequence ID" value="CAG5015062.1"/>
    <property type="molecule type" value="Genomic_DNA"/>
</dbReference>
<proteinExistence type="inferred from homology"/>
<keyword evidence="6" id="KW-1185">Reference proteome</keyword>
<dbReference type="Proteomes" id="UP000691718">
    <property type="component" value="Unassembled WGS sequence"/>
</dbReference>
<evidence type="ECO:0000313" key="5">
    <source>
        <dbReference type="EMBL" id="CAG5015062.1"/>
    </source>
</evidence>
<name>A0A8S3XBC1_PARAO</name>
<feature type="chain" id="PRO_5035752284" evidence="3">
    <location>
        <begin position="16"/>
        <end position="778"/>
    </location>
</feature>
<dbReference type="InterPro" id="IPR023795">
    <property type="entry name" value="Serpin_CS"/>
</dbReference>